<accession>A0A934NUC5</accession>
<reference evidence="1" key="1">
    <citation type="submission" date="2020-12" db="EMBL/GenBank/DDBJ databases">
        <title>Antrihabitans popcorni sp. nov. and Antrihabitans auranticaus sp. nov., isolated from a larva cave.</title>
        <authorList>
            <person name="Lee S.D."/>
            <person name="Kim I.S."/>
        </authorList>
    </citation>
    <scope>NUCLEOTIDE SEQUENCE</scope>
    <source>
        <strain evidence="1">YC3-6</strain>
    </source>
</reference>
<gene>
    <name evidence="1" type="ORF">JGU71_21445</name>
</gene>
<evidence type="ECO:0000313" key="2">
    <source>
        <dbReference type="Proteomes" id="UP000655868"/>
    </source>
</evidence>
<evidence type="ECO:0008006" key="3">
    <source>
        <dbReference type="Google" id="ProtNLM"/>
    </source>
</evidence>
<keyword evidence="2" id="KW-1185">Reference proteome</keyword>
<evidence type="ECO:0000313" key="1">
    <source>
        <dbReference type="EMBL" id="MBJ8341457.1"/>
    </source>
</evidence>
<comment type="caution">
    <text evidence="1">The sequence shown here is derived from an EMBL/GenBank/DDBJ whole genome shotgun (WGS) entry which is preliminary data.</text>
</comment>
<name>A0A934NUC5_9NOCA</name>
<dbReference type="RefSeq" id="WP_199706341.1">
    <property type="nucleotide sequence ID" value="NZ_JAEMNV010000007.1"/>
</dbReference>
<protein>
    <recommendedName>
        <fullName evidence="3">AmmeMemoRadiSam system protein B</fullName>
    </recommendedName>
</protein>
<dbReference type="AlphaFoldDB" id="A0A934NUC5"/>
<organism evidence="1 2">
    <name type="scientific">Antrihabitans stalagmiti</name>
    <dbReference type="NCBI Taxonomy" id="2799499"/>
    <lineage>
        <taxon>Bacteria</taxon>
        <taxon>Bacillati</taxon>
        <taxon>Actinomycetota</taxon>
        <taxon>Actinomycetes</taxon>
        <taxon>Mycobacteriales</taxon>
        <taxon>Nocardiaceae</taxon>
        <taxon>Antrihabitans</taxon>
    </lineage>
</organism>
<dbReference type="Gene3D" id="3.40.830.10">
    <property type="entry name" value="LigB-like"/>
    <property type="match status" value="1"/>
</dbReference>
<dbReference type="SUPFAM" id="SSF53213">
    <property type="entry name" value="LigB-like"/>
    <property type="match status" value="1"/>
</dbReference>
<sequence length="240" mass="24594">MFTAAALVPSPLVLVPELNGADASATEQLRNAALDAAAALGERAQRWTIVGVGATELEVPPGAVGSFRGFGRDVRVTLSPQSSGEPDADLPVAALIGGWLRGRAAPEASADVVVVAADTSPVYCAELGAALRERFDGDAADHGVLIVADGANTLTPKAPGSFDPRAQAYQDELSAALTEGDCDRIAELDPVVCSELGVAGRAAYQVLAAMFATSPTTPTCTTTYDDAPYGVGYHVGLWLP</sequence>
<dbReference type="EMBL" id="JAEMNV010000007">
    <property type="protein sequence ID" value="MBJ8341457.1"/>
    <property type="molecule type" value="Genomic_DNA"/>
</dbReference>
<dbReference type="Proteomes" id="UP000655868">
    <property type="component" value="Unassembled WGS sequence"/>
</dbReference>
<proteinExistence type="predicted"/>